<evidence type="ECO:0000313" key="2">
    <source>
        <dbReference type="EMBL" id="PSS15382.1"/>
    </source>
</evidence>
<feature type="region of interest" description="Disordered" evidence="1">
    <location>
        <begin position="1"/>
        <end position="70"/>
    </location>
</feature>
<accession>A0A2T3AZE2</accession>
<dbReference type="InParanoid" id="A0A2T3AZE2"/>
<organism evidence="2 3">
    <name type="scientific">Amorphotheca resinae ATCC 22711</name>
    <dbReference type="NCBI Taxonomy" id="857342"/>
    <lineage>
        <taxon>Eukaryota</taxon>
        <taxon>Fungi</taxon>
        <taxon>Dikarya</taxon>
        <taxon>Ascomycota</taxon>
        <taxon>Pezizomycotina</taxon>
        <taxon>Leotiomycetes</taxon>
        <taxon>Helotiales</taxon>
        <taxon>Amorphothecaceae</taxon>
        <taxon>Amorphotheca</taxon>
    </lineage>
</organism>
<feature type="compositionally biased region" description="Basic and acidic residues" evidence="1">
    <location>
        <begin position="13"/>
        <end position="56"/>
    </location>
</feature>
<feature type="region of interest" description="Disordered" evidence="1">
    <location>
        <begin position="105"/>
        <end position="128"/>
    </location>
</feature>
<reference evidence="2 3" key="1">
    <citation type="journal article" date="2018" name="New Phytol.">
        <title>Comparative genomics and transcriptomics depict ericoid mycorrhizal fungi as versatile saprotrophs and plant mutualists.</title>
        <authorList>
            <person name="Martino E."/>
            <person name="Morin E."/>
            <person name="Grelet G.A."/>
            <person name="Kuo A."/>
            <person name="Kohler A."/>
            <person name="Daghino S."/>
            <person name="Barry K.W."/>
            <person name="Cichocki N."/>
            <person name="Clum A."/>
            <person name="Dockter R.B."/>
            <person name="Hainaut M."/>
            <person name="Kuo R.C."/>
            <person name="LaButti K."/>
            <person name="Lindahl B.D."/>
            <person name="Lindquist E.A."/>
            <person name="Lipzen A."/>
            <person name="Khouja H.R."/>
            <person name="Magnuson J."/>
            <person name="Murat C."/>
            <person name="Ohm R.A."/>
            <person name="Singer S.W."/>
            <person name="Spatafora J.W."/>
            <person name="Wang M."/>
            <person name="Veneault-Fourrey C."/>
            <person name="Henrissat B."/>
            <person name="Grigoriev I.V."/>
            <person name="Martin F.M."/>
            <person name="Perotto S."/>
        </authorList>
    </citation>
    <scope>NUCLEOTIDE SEQUENCE [LARGE SCALE GENOMIC DNA]</scope>
    <source>
        <strain evidence="2 3">ATCC 22711</strain>
    </source>
</reference>
<dbReference type="Proteomes" id="UP000241818">
    <property type="component" value="Unassembled WGS sequence"/>
</dbReference>
<proteinExistence type="predicted"/>
<gene>
    <name evidence="2" type="ORF">M430DRAFT_260618</name>
</gene>
<evidence type="ECO:0000256" key="1">
    <source>
        <dbReference type="SAM" id="MobiDB-lite"/>
    </source>
</evidence>
<dbReference type="RefSeq" id="XP_024719981.1">
    <property type="nucleotide sequence ID" value="XM_024865339.1"/>
</dbReference>
<dbReference type="GeneID" id="36573420"/>
<sequence length="128" mass="14161">MCTARMRNLGVGHHLDNPSRPERDDAHRADQSRADQSREQRADHRLHSPKARESQDGTRVPPSSSPPCTRAVACSSHIHATPRKHFALSSSPLLTYLLLTSQQPLYPRQSPSPIAKQSSAIADRRAAL</sequence>
<dbReference type="EMBL" id="KZ679013">
    <property type="protein sequence ID" value="PSS15382.1"/>
    <property type="molecule type" value="Genomic_DNA"/>
</dbReference>
<feature type="compositionally biased region" description="Polar residues" evidence="1">
    <location>
        <begin position="109"/>
        <end position="120"/>
    </location>
</feature>
<evidence type="ECO:0000313" key="3">
    <source>
        <dbReference type="Proteomes" id="UP000241818"/>
    </source>
</evidence>
<protein>
    <submittedName>
        <fullName evidence="2">Uncharacterized protein</fullName>
    </submittedName>
</protein>
<keyword evidence="3" id="KW-1185">Reference proteome</keyword>
<name>A0A2T3AZE2_AMORE</name>
<dbReference type="AlphaFoldDB" id="A0A2T3AZE2"/>